<keyword evidence="2" id="KW-1133">Transmembrane helix</keyword>
<evidence type="ECO:0000256" key="1">
    <source>
        <dbReference type="SAM" id="MobiDB-lite"/>
    </source>
</evidence>
<comment type="caution">
    <text evidence="3">The sequence shown here is derived from an EMBL/GenBank/DDBJ whole genome shotgun (WGS) entry which is preliminary data.</text>
</comment>
<proteinExistence type="predicted"/>
<accession>A0AAN6XQA7</accession>
<keyword evidence="2" id="KW-0812">Transmembrane</keyword>
<name>A0AAN6XQA7_9PEZI</name>
<reference evidence="3" key="2">
    <citation type="submission" date="2023-05" db="EMBL/GenBank/DDBJ databases">
        <authorList>
            <consortium name="Lawrence Berkeley National Laboratory"/>
            <person name="Steindorff A."/>
            <person name="Hensen N."/>
            <person name="Bonometti L."/>
            <person name="Westerberg I."/>
            <person name="Brannstrom I.O."/>
            <person name="Guillou S."/>
            <person name="Cros-Aarteil S."/>
            <person name="Calhoun S."/>
            <person name="Haridas S."/>
            <person name="Kuo A."/>
            <person name="Mondo S."/>
            <person name="Pangilinan J."/>
            <person name="Riley R."/>
            <person name="Labutti K."/>
            <person name="Andreopoulos B."/>
            <person name="Lipzen A."/>
            <person name="Chen C."/>
            <person name="Yanf M."/>
            <person name="Daum C."/>
            <person name="Ng V."/>
            <person name="Clum A."/>
            <person name="Ohm R."/>
            <person name="Martin F."/>
            <person name="Silar P."/>
            <person name="Natvig D."/>
            <person name="Lalanne C."/>
            <person name="Gautier V."/>
            <person name="Ament-Velasquez S.L."/>
            <person name="Kruys A."/>
            <person name="Hutchinson M.I."/>
            <person name="Powell A.J."/>
            <person name="Barry K."/>
            <person name="Miller A.N."/>
            <person name="Grigoriev I.V."/>
            <person name="Debuchy R."/>
            <person name="Gladieux P."/>
            <person name="Thoren M.H."/>
            <person name="Johannesson H."/>
        </authorList>
    </citation>
    <scope>NUCLEOTIDE SEQUENCE</scope>
    <source>
        <strain evidence="3">CBS 315.58</strain>
    </source>
</reference>
<keyword evidence="4" id="KW-1185">Reference proteome</keyword>
<evidence type="ECO:0000313" key="4">
    <source>
        <dbReference type="Proteomes" id="UP001303160"/>
    </source>
</evidence>
<protein>
    <submittedName>
        <fullName evidence="3">Uncharacterized protein</fullName>
    </submittedName>
</protein>
<organism evidence="3 4">
    <name type="scientific">Triangularia verruculosa</name>
    <dbReference type="NCBI Taxonomy" id="2587418"/>
    <lineage>
        <taxon>Eukaryota</taxon>
        <taxon>Fungi</taxon>
        <taxon>Dikarya</taxon>
        <taxon>Ascomycota</taxon>
        <taxon>Pezizomycotina</taxon>
        <taxon>Sordariomycetes</taxon>
        <taxon>Sordariomycetidae</taxon>
        <taxon>Sordariales</taxon>
        <taxon>Podosporaceae</taxon>
        <taxon>Triangularia</taxon>
    </lineage>
</organism>
<reference evidence="3" key="1">
    <citation type="journal article" date="2023" name="Mol. Phylogenet. Evol.">
        <title>Genome-scale phylogeny and comparative genomics of the fungal order Sordariales.</title>
        <authorList>
            <person name="Hensen N."/>
            <person name="Bonometti L."/>
            <person name="Westerberg I."/>
            <person name="Brannstrom I.O."/>
            <person name="Guillou S."/>
            <person name="Cros-Aarteil S."/>
            <person name="Calhoun S."/>
            <person name="Haridas S."/>
            <person name="Kuo A."/>
            <person name="Mondo S."/>
            <person name="Pangilinan J."/>
            <person name="Riley R."/>
            <person name="LaButti K."/>
            <person name="Andreopoulos B."/>
            <person name="Lipzen A."/>
            <person name="Chen C."/>
            <person name="Yan M."/>
            <person name="Daum C."/>
            <person name="Ng V."/>
            <person name="Clum A."/>
            <person name="Steindorff A."/>
            <person name="Ohm R.A."/>
            <person name="Martin F."/>
            <person name="Silar P."/>
            <person name="Natvig D.O."/>
            <person name="Lalanne C."/>
            <person name="Gautier V."/>
            <person name="Ament-Velasquez S.L."/>
            <person name="Kruys A."/>
            <person name="Hutchinson M.I."/>
            <person name="Powell A.J."/>
            <person name="Barry K."/>
            <person name="Miller A.N."/>
            <person name="Grigoriev I.V."/>
            <person name="Debuchy R."/>
            <person name="Gladieux P."/>
            <person name="Hiltunen Thoren M."/>
            <person name="Johannesson H."/>
        </authorList>
    </citation>
    <scope>NUCLEOTIDE SEQUENCE</scope>
    <source>
        <strain evidence="3">CBS 315.58</strain>
    </source>
</reference>
<evidence type="ECO:0000256" key="2">
    <source>
        <dbReference type="SAM" id="Phobius"/>
    </source>
</evidence>
<feature type="region of interest" description="Disordered" evidence="1">
    <location>
        <begin position="481"/>
        <end position="508"/>
    </location>
</feature>
<gene>
    <name evidence="3" type="ORF">QBC40DRAFT_321495</name>
</gene>
<feature type="transmembrane region" description="Helical" evidence="2">
    <location>
        <begin position="380"/>
        <end position="399"/>
    </location>
</feature>
<evidence type="ECO:0000313" key="3">
    <source>
        <dbReference type="EMBL" id="KAK4202607.1"/>
    </source>
</evidence>
<dbReference type="EMBL" id="MU863896">
    <property type="protein sequence ID" value="KAK4202607.1"/>
    <property type="molecule type" value="Genomic_DNA"/>
</dbReference>
<dbReference type="Proteomes" id="UP001303160">
    <property type="component" value="Unassembled WGS sequence"/>
</dbReference>
<sequence length="629" mass="70273">MANLDSHSAYLISRGQVSPLPTPKSLADQLKEEIADDIVVMHGLPPKYLDVFLLLGGTDPSFLESFASRREYRPFARSRSLNGGQDDTNPRRWCIFEYPELVQGLKPLRLDKDATDTVHPPVVKVLPSSNGKTSVIFCRVATCAAVHGDLILLDNPVWRRSWHLRKAPWRTTVSSFHDADDIVPYCDTKEAGSLEDSLVRTLQGKENNSALPQLLVDLVYERWLELFEYLESPTQPFTEDTMGFYWQVLRSLEFNEEEGSPCWRRFLDRVQRRISLLSLPTTNLKRPVPLKSASVPVLPISPISPGSPSSARSPISPRSAASTPAARLTPQPTLQPNNDIREQTVTRFRTPSTALRSARLRRALAYHPSAEENRRALDRISYMGGVLIPLPIVSGILSMGEIFGPSGPRFWIFWAVSVPLAIISVLIIYADTIRKAEVWVEVAPENVVPSRIQRIGSSSNESEGGMSDGPVDVEVREHRTVTWRRHHPGEGRGSSSGEGLQQRPQAPHDPSVVFALNHDIEERIIDIPLATAAVATAAVDPVWDEDVDDAVLNVLPARVGSRRNKRKKAPIILQRSSDGNDKPKAWKRQELGWYGAMKSVMWKKPRALEDVPDGVMAYEKPGKRKSKTF</sequence>
<keyword evidence="2" id="KW-0472">Membrane</keyword>
<dbReference type="AlphaFoldDB" id="A0AAN6XQA7"/>
<feature type="transmembrane region" description="Helical" evidence="2">
    <location>
        <begin position="411"/>
        <end position="430"/>
    </location>
</feature>
<feature type="compositionally biased region" description="Low complexity" evidence="1">
    <location>
        <begin position="301"/>
        <end position="330"/>
    </location>
</feature>
<feature type="region of interest" description="Disordered" evidence="1">
    <location>
        <begin position="301"/>
        <end position="342"/>
    </location>
</feature>